<proteinExistence type="predicted"/>
<name>A0A6J4VLU5_9BACT</name>
<dbReference type="InterPro" id="IPR007396">
    <property type="entry name" value="TR_PAI2-type"/>
</dbReference>
<dbReference type="InterPro" id="IPR012349">
    <property type="entry name" value="Split_barrel_FMN-bd"/>
</dbReference>
<organism evidence="1">
    <name type="scientific">uncultured Thermomicrobiales bacterium</name>
    <dbReference type="NCBI Taxonomy" id="1645740"/>
    <lineage>
        <taxon>Bacteria</taxon>
        <taxon>Pseudomonadati</taxon>
        <taxon>Thermomicrobiota</taxon>
        <taxon>Thermomicrobia</taxon>
        <taxon>Thermomicrobiales</taxon>
        <taxon>environmental samples</taxon>
    </lineage>
</organism>
<accession>A0A6J4VLU5</accession>
<dbReference type="AlphaFoldDB" id="A0A6J4VLU5"/>
<dbReference type="SUPFAM" id="SSF50475">
    <property type="entry name" value="FMN-binding split barrel"/>
    <property type="match status" value="1"/>
</dbReference>
<gene>
    <name evidence="1" type="ORF">AVDCRST_MAG59-4574</name>
</gene>
<reference evidence="1" key="1">
    <citation type="submission" date="2020-02" db="EMBL/GenBank/DDBJ databases">
        <authorList>
            <person name="Meier V. D."/>
        </authorList>
    </citation>
    <scope>NUCLEOTIDE SEQUENCE</scope>
    <source>
        <strain evidence="1">AVDCRST_MAG59</strain>
    </source>
</reference>
<dbReference type="Pfam" id="PF04299">
    <property type="entry name" value="FMN_bind_2"/>
    <property type="match status" value="1"/>
</dbReference>
<dbReference type="Gene3D" id="2.30.110.10">
    <property type="entry name" value="Electron Transport, Fmn-binding Protein, Chain A"/>
    <property type="match status" value="1"/>
</dbReference>
<sequence length="216" mass="23880">MYLPPLFREDRLDVQHALIRAHPLGLLVTNGPGGLLANPIPFVLDQEPGPLGTLRGHLARGNPQWRDLDPEQEALVVFQDVERYITPSWYETKRETGKVVPTWNYAVVQARGRVRVVGDEAWLARQIVALTEAQEAERERPWAVTDAPPSFIGHQLKGIVGVEIEIARIEGKWKVSQNRPEADRAGVVDGLTEDGDEASLAMAELVGARGAGMDRT</sequence>
<evidence type="ECO:0000313" key="1">
    <source>
        <dbReference type="EMBL" id="CAA9579769.1"/>
    </source>
</evidence>
<dbReference type="PANTHER" id="PTHR35802">
    <property type="entry name" value="PROTEASE SYNTHASE AND SPORULATION PROTEIN PAI 2"/>
    <property type="match status" value="1"/>
</dbReference>
<protein>
    <submittedName>
        <fullName evidence="1">Transcriptional regulator</fullName>
    </submittedName>
</protein>
<dbReference type="EMBL" id="CADCWF010000336">
    <property type="protein sequence ID" value="CAA9579769.1"/>
    <property type="molecule type" value="Genomic_DNA"/>
</dbReference>
<dbReference type="PIRSF" id="PIRSF010372">
    <property type="entry name" value="PaiB"/>
    <property type="match status" value="1"/>
</dbReference>
<dbReference type="PANTHER" id="PTHR35802:SF1">
    <property type="entry name" value="PROTEASE SYNTHASE AND SPORULATION PROTEIN PAI 2"/>
    <property type="match status" value="1"/>
</dbReference>